<dbReference type="SUPFAM" id="SSF50729">
    <property type="entry name" value="PH domain-like"/>
    <property type="match status" value="1"/>
</dbReference>
<dbReference type="GO" id="GO:0005524">
    <property type="term" value="F:ATP binding"/>
    <property type="evidence" value="ECO:0007669"/>
    <property type="project" value="InterPro"/>
</dbReference>
<dbReference type="InterPro" id="IPR011993">
    <property type="entry name" value="PH-like_dom_sf"/>
</dbReference>
<dbReference type="SMART" id="SM00325">
    <property type="entry name" value="RhoGEF"/>
    <property type="match status" value="2"/>
</dbReference>
<dbReference type="Pfam" id="PF07714">
    <property type="entry name" value="PK_Tyr_Ser-Thr"/>
    <property type="match status" value="1"/>
</dbReference>
<dbReference type="PANTHER" id="PTHR46572:SF1">
    <property type="entry name" value="RHO1 GUANINE NUCLEOTIDE EXCHANGE FACTOR TUS1"/>
    <property type="match status" value="1"/>
</dbReference>
<organism evidence="7 8">
    <name type="scientific">Thelephora terrestris</name>
    <dbReference type="NCBI Taxonomy" id="56493"/>
    <lineage>
        <taxon>Eukaryota</taxon>
        <taxon>Fungi</taxon>
        <taxon>Dikarya</taxon>
        <taxon>Basidiomycota</taxon>
        <taxon>Agaricomycotina</taxon>
        <taxon>Agaricomycetes</taxon>
        <taxon>Thelephorales</taxon>
        <taxon>Thelephoraceae</taxon>
        <taxon>Thelephora</taxon>
    </lineage>
</organism>
<dbReference type="InterPro" id="IPR000219">
    <property type="entry name" value="DH_dom"/>
</dbReference>
<evidence type="ECO:0000259" key="4">
    <source>
        <dbReference type="PROSITE" id="PS50010"/>
    </source>
</evidence>
<dbReference type="Pfam" id="PF15405">
    <property type="entry name" value="PH_5"/>
    <property type="match status" value="1"/>
</dbReference>
<evidence type="ECO:0000313" key="7">
    <source>
        <dbReference type="EMBL" id="KAF9779312.1"/>
    </source>
</evidence>
<protein>
    <submittedName>
        <fullName evidence="7">CNH domain-containing protein</fullName>
    </submittedName>
</protein>
<dbReference type="Pfam" id="PF00780">
    <property type="entry name" value="CNH"/>
    <property type="match status" value="1"/>
</dbReference>
<dbReference type="InterPro" id="IPR001849">
    <property type="entry name" value="PH_domain"/>
</dbReference>
<dbReference type="PROSITE" id="PS50010">
    <property type="entry name" value="DH_2"/>
    <property type="match status" value="2"/>
</dbReference>
<dbReference type="PROSITE" id="PS50003">
    <property type="entry name" value="PH_DOMAIN"/>
    <property type="match status" value="1"/>
</dbReference>
<evidence type="ECO:0000313" key="8">
    <source>
        <dbReference type="Proteomes" id="UP000736335"/>
    </source>
</evidence>
<dbReference type="OrthoDB" id="2272012at2759"/>
<dbReference type="Pfam" id="PF00621">
    <property type="entry name" value="RhoGEF"/>
    <property type="match status" value="2"/>
</dbReference>
<dbReference type="GO" id="GO:0005085">
    <property type="term" value="F:guanyl-nucleotide exchange factor activity"/>
    <property type="evidence" value="ECO:0007669"/>
    <property type="project" value="UniProtKB-KW"/>
</dbReference>
<keyword evidence="8" id="KW-1185">Reference proteome</keyword>
<keyword evidence="2" id="KW-0344">Guanine-nucleotide releasing factor</keyword>
<reference evidence="7" key="1">
    <citation type="journal article" date="2020" name="Nat. Commun.">
        <title>Large-scale genome sequencing of mycorrhizal fungi provides insights into the early evolution of symbiotic traits.</title>
        <authorList>
            <person name="Miyauchi S."/>
            <person name="Kiss E."/>
            <person name="Kuo A."/>
            <person name="Drula E."/>
            <person name="Kohler A."/>
            <person name="Sanchez-Garcia M."/>
            <person name="Morin E."/>
            <person name="Andreopoulos B."/>
            <person name="Barry K.W."/>
            <person name="Bonito G."/>
            <person name="Buee M."/>
            <person name="Carver A."/>
            <person name="Chen C."/>
            <person name="Cichocki N."/>
            <person name="Clum A."/>
            <person name="Culley D."/>
            <person name="Crous P.W."/>
            <person name="Fauchery L."/>
            <person name="Girlanda M."/>
            <person name="Hayes R.D."/>
            <person name="Keri Z."/>
            <person name="LaButti K."/>
            <person name="Lipzen A."/>
            <person name="Lombard V."/>
            <person name="Magnuson J."/>
            <person name="Maillard F."/>
            <person name="Murat C."/>
            <person name="Nolan M."/>
            <person name="Ohm R.A."/>
            <person name="Pangilinan J."/>
            <person name="Pereira M.F."/>
            <person name="Perotto S."/>
            <person name="Peter M."/>
            <person name="Pfister S."/>
            <person name="Riley R."/>
            <person name="Sitrit Y."/>
            <person name="Stielow J.B."/>
            <person name="Szollosi G."/>
            <person name="Zifcakova L."/>
            <person name="Stursova M."/>
            <person name="Spatafora J.W."/>
            <person name="Tedersoo L."/>
            <person name="Vaario L.M."/>
            <person name="Yamada A."/>
            <person name="Yan M."/>
            <person name="Wang P."/>
            <person name="Xu J."/>
            <person name="Bruns T."/>
            <person name="Baldrian P."/>
            <person name="Vilgalys R."/>
            <person name="Dunand C."/>
            <person name="Henrissat B."/>
            <person name="Grigoriev I.V."/>
            <person name="Hibbett D."/>
            <person name="Nagy L.G."/>
            <person name="Martin F.M."/>
        </authorList>
    </citation>
    <scope>NUCLEOTIDE SEQUENCE</scope>
    <source>
        <strain evidence="7">UH-Tt-Lm1</strain>
    </source>
</reference>
<evidence type="ECO:0000259" key="5">
    <source>
        <dbReference type="PROSITE" id="PS50011"/>
    </source>
</evidence>
<dbReference type="GO" id="GO:0005737">
    <property type="term" value="C:cytoplasm"/>
    <property type="evidence" value="ECO:0007669"/>
    <property type="project" value="UniProtKB-ARBA"/>
</dbReference>
<evidence type="ECO:0000259" key="6">
    <source>
        <dbReference type="PROSITE" id="PS50219"/>
    </source>
</evidence>
<dbReference type="Proteomes" id="UP000736335">
    <property type="component" value="Unassembled WGS sequence"/>
</dbReference>
<feature type="domain" description="DH" evidence="4">
    <location>
        <begin position="350"/>
        <end position="533"/>
    </location>
</feature>
<proteinExistence type="predicted"/>
<dbReference type="SUPFAM" id="SSF56112">
    <property type="entry name" value="Protein kinase-like (PK-like)"/>
    <property type="match status" value="1"/>
</dbReference>
<evidence type="ECO:0000259" key="3">
    <source>
        <dbReference type="PROSITE" id="PS50003"/>
    </source>
</evidence>
<comment type="caution">
    <text evidence="7">The sequence shown here is derived from an EMBL/GenBank/DDBJ whole genome shotgun (WGS) entry which is preliminary data.</text>
</comment>
<feature type="domain" description="Protein kinase" evidence="5">
    <location>
        <begin position="95"/>
        <end position="359"/>
    </location>
</feature>
<feature type="domain" description="DH" evidence="4">
    <location>
        <begin position="577"/>
        <end position="768"/>
    </location>
</feature>
<feature type="domain" description="CNH" evidence="6">
    <location>
        <begin position="982"/>
        <end position="1289"/>
    </location>
</feature>
<dbReference type="InterPro" id="IPR035899">
    <property type="entry name" value="DBL_dom_sf"/>
</dbReference>
<accession>A0A9P6L2D6</accession>
<sequence>MSTSQVLKHLYSLDICSPELLHCLDRLIQNDDKEQYSTSLEGPELTRLVDFLDEVLDVTPITDDVSRRCLHKLQAICGRHNILPSSHNISGEVSRVGDDPVASGGFSDVWEGIYDGKKVCIKYLRITQQTRQAIEKARNICREAVMWKRLRHPNIVPLIGVTRTPLQFVSEWMPNGTVTEYLCENPGANRISLLLDVAEGLAFLHGRSTAHGDLKGPNILIDYNGRARLTDFGFTSVVRRLDSVLITQVQGYSPGWAAPEILVEGDRNTREADVFAFAMVIIEVFTGRRPFKLFTTEVTTSKIMGGERPDRPQDPGLTDAVWDVTLHCWDQDPAQRPAMKSVVVTLREVKRQTIIREFIAQEQQYIKDLDFIEEAYIRRLRNADPPVIRGGVHEFMDEVFGNILDLRECNRHFLEMINSQQREQGVIALRIGGIFLNAATEFRPAYTAYICQLAAAEKRSQEEMENSGEFRFRAFLEQSLWHPENANKKDLKHWLNRPLEHLRIYLDFFEKIRLATAEGDPDIDSLKGAIKTVIHLLSVPQLKAFQQAMGKGPPGKFQWYNLVPGDVRSGIPKQVAKRQAIIFELIQGEMDYVKDLESIEYMYVLPLRSMDPPIIPRDRLESFIRDVFCNSGELHAHHKRLLDQLFEIQREEHPIIRSITAPMHDAVLAFRDAYLKYAPNYPIAAYRIDDEIANNPQFKAFVDRCVRHVDAHKMDMKSFIVRPVYRLLRYELLLRGLLEETSAGHGDLESIPALLDVIKGLGKEIEPRVMSAKQKQKLWEYNAKLEFKAGEHIDMDLLHENRQLIYTCTLMRQPETGFDWGGWVELFVLLFDNYLVMTKPKEKDGTTVYRPIPLDLLTLASFTDPPTSRGGRLLPFGGGGKKEADAQFQNANVPAAVNDGRAVFPCTIQHSGRLGGLYTLFAESSQARLEWKAKLEEAMRMRKVTQESNKAFEVVDLSVDTFCAPTLLANVGPSQSNGGNFTGKVTCSVSFATPDGRALVAIGCAEGVWIGPRRDSRSMRRVLHLQGVTQCAMLEDLGVFLVLADKSLFAYHIESLVPSLPGVANASQTPQRLSNNKDVQFFSVGNLGDRTFVICMSKKGVNSVFRVLEPVIGRINEKKNPQSSTGSRFGLRTQRSEWFRVYRDFFLPMDSYDLLFLTARIVILCSKGFEIMDLSDFKSVTIPMDDDPRLKELANRIKSCRPTGMFKSNKDEFLLCYDEFGLYVDKHGDPSRIGTVEWEGKADRAASHPPYILLFDPKFIEIRHVETGHLVQIIPGIEVQCVWDGRGTTNSQAISPDARDEVVSQEPRVHGVMNMETTQPEKRGMTTQRVFELIPTSPLFLPWSLASPSHASYFNQSNPAPHSSKLTPAYSVR</sequence>
<dbReference type="SMART" id="SM00036">
    <property type="entry name" value="CNH"/>
    <property type="match status" value="1"/>
</dbReference>
<dbReference type="SUPFAM" id="SSF48065">
    <property type="entry name" value="DBL homology domain (DH-domain)"/>
    <property type="match status" value="2"/>
</dbReference>
<dbReference type="Gene3D" id="2.30.29.30">
    <property type="entry name" value="Pleckstrin-homology domain (PH domain)/Phosphotyrosine-binding domain (PTB)"/>
    <property type="match status" value="1"/>
</dbReference>
<reference evidence="7" key="2">
    <citation type="submission" date="2020-11" db="EMBL/GenBank/DDBJ databases">
        <authorList>
            <consortium name="DOE Joint Genome Institute"/>
            <person name="Kuo A."/>
            <person name="Miyauchi S."/>
            <person name="Kiss E."/>
            <person name="Drula E."/>
            <person name="Kohler A."/>
            <person name="Sanchez-Garcia M."/>
            <person name="Andreopoulos B."/>
            <person name="Barry K.W."/>
            <person name="Bonito G."/>
            <person name="Buee M."/>
            <person name="Carver A."/>
            <person name="Chen C."/>
            <person name="Cichocki N."/>
            <person name="Clum A."/>
            <person name="Culley D."/>
            <person name="Crous P.W."/>
            <person name="Fauchery L."/>
            <person name="Girlanda M."/>
            <person name="Hayes R."/>
            <person name="Keri Z."/>
            <person name="Labutti K."/>
            <person name="Lipzen A."/>
            <person name="Lombard V."/>
            <person name="Magnuson J."/>
            <person name="Maillard F."/>
            <person name="Morin E."/>
            <person name="Murat C."/>
            <person name="Nolan M."/>
            <person name="Ohm R."/>
            <person name="Pangilinan J."/>
            <person name="Pereira M."/>
            <person name="Perotto S."/>
            <person name="Peter M."/>
            <person name="Riley R."/>
            <person name="Sitrit Y."/>
            <person name="Stielow B."/>
            <person name="Szollosi G."/>
            <person name="Zifcakova L."/>
            <person name="Stursova M."/>
            <person name="Spatafora J.W."/>
            <person name="Tedersoo L."/>
            <person name="Vaario L.-M."/>
            <person name="Yamada A."/>
            <person name="Yan M."/>
            <person name="Wang P."/>
            <person name="Xu J."/>
            <person name="Bruns T."/>
            <person name="Baldrian P."/>
            <person name="Vilgalys R."/>
            <person name="Henrissat B."/>
            <person name="Grigoriev I.V."/>
            <person name="Hibbett D."/>
            <person name="Nagy L.G."/>
            <person name="Martin F.M."/>
        </authorList>
    </citation>
    <scope>NUCLEOTIDE SEQUENCE</scope>
    <source>
        <strain evidence="7">UH-Tt-Lm1</strain>
    </source>
</reference>
<dbReference type="InterPro" id="IPR052233">
    <property type="entry name" value="Rho-type_GEFs"/>
</dbReference>
<dbReference type="SMART" id="SM00233">
    <property type="entry name" value="PH"/>
    <property type="match status" value="1"/>
</dbReference>
<dbReference type="PANTHER" id="PTHR46572">
    <property type="entry name" value="RHO1 GDP-GTP EXCHANGE PROTEIN 1-RELATED"/>
    <property type="match status" value="1"/>
</dbReference>
<dbReference type="InterPro" id="IPR011009">
    <property type="entry name" value="Kinase-like_dom_sf"/>
</dbReference>
<keyword evidence="1" id="KW-0597">Phosphoprotein</keyword>
<dbReference type="InterPro" id="IPR001245">
    <property type="entry name" value="Ser-Thr/Tyr_kinase_cat_dom"/>
</dbReference>
<dbReference type="InterPro" id="IPR000719">
    <property type="entry name" value="Prot_kinase_dom"/>
</dbReference>
<dbReference type="PROSITE" id="PS50219">
    <property type="entry name" value="CNH"/>
    <property type="match status" value="1"/>
</dbReference>
<dbReference type="InterPro" id="IPR001180">
    <property type="entry name" value="CNH_dom"/>
</dbReference>
<dbReference type="PROSITE" id="PS50011">
    <property type="entry name" value="PROTEIN_KINASE_DOM"/>
    <property type="match status" value="1"/>
</dbReference>
<name>A0A9P6L2D6_9AGAM</name>
<evidence type="ECO:0000256" key="1">
    <source>
        <dbReference type="ARBA" id="ARBA00022553"/>
    </source>
</evidence>
<gene>
    <name evidence="7" type="ORF">BJ322DRAFT_1113667</name>
</gene>
<dbReference type="GO" id="GO:0004672">
    <property type="term" value="F:protein kinase activity"/>
    <property type="evidence" value="ECO:0007669"/>
    <property type="project" value="InterPro"/>
</dbReference>
<feature type="domain" description="PH" evidence="3">
    <location>
        <begin position="803"/>
        <end position="940"/>
    </location>
</feature>
<evidence type="ECO:0000256" key="2">
    <source>
        <dbReference type="ARBA" id="ARBA00022658"/>
    </source>
</evidence>
<dbReference type="Gene3D" id="1.20.900.10">
    <property type="entry name" value="Dbl homology (DH) domain"/>
    <property type="match status" value="2"/>
</dbReference>
<dbReference type="EMBL" id="WIUZ02000020">
    <property type="protein sequence ID" value="KAF9779312.1"/>
    <property type="molecule type" value="Genomic_DNA"/>
</dbReference>
<dbReference type="SMART" id="SM00220">
    <property type="entry name" value="S_TKc"/>
    <property type="match status" value="1"/>
</dbReference>
<dbReference type="InterPro" id="IPR041675">
    <property type="entry name" value="PH_5"/>
</dbReference>
<dbReference type="Gene3D" id="1.10.510.10">
    <property type="entry name" value="Transferase(Phosphotransferase) domain 1"/>
    <property type="match status" value="1"/>
</dbReference>